<gene>
    <name evidence="11" type="ORF">TTHERM_00151810</name>
</gene>
<dbReference type="NCBIfam" id="NF009372">
    <property type="entry name" value="PRK12735.1"/>
    <property type="match status" value="1"/>
</dbReference>
<dbReference type="GO" id="GO:0003924">
    <property type="term" value="F:GTPase activity"/>
    <property type="evidence" value="ECO:0007669"/>
    <property type="project" value="UniProtKB-UniRule"/>
</dbReference>
<keyword evidence="5 9" id="KW-0251">Elongation factor</keyword>
<evidence type="ECO:0000256" key="6">
    <source>
        <dbReference type="ARBA" id="ARBA00022887"/>
    </source>
</evidence>
<protein>
    <recommendedName>
        <fullName evidence="9">Elongation factor Tu</fullName>
    </recommendedName>
</protein>
<dbReference type="NCBIfam" id="TIGR00485">
    <property type="entry name" value="EF-Tu"/>
    <property type="match status" value="1"/>
</dbReference>
<sequence>MFKNILKLGSNTQKTLSAIPCYGFAKFQRNKPHLNVGTIGHIDHGKTTLTAAITKICADKKLAEFMAYDSIDKAPEEKARGITINTATVEYETETRHYGHVDCPGHIDYVKNMITGAAKMDAGILVCSATDGVMPQTREHILLCRQVGVKTIIVFVNKCDMAKDPEIQELVEMEVRELLSKYEYNGDEAPVIFGSALCALNGTDPEIGINKINTLLDTMDKQIALPERTVDKPFMMSVEGTYQIPGRGTVVTGTVDTGKVKTGEDIEIVGYSNKVLKTTITGIETFRKQLDYAEAGDNVGLLLRGVTRDDVRRGQVLSKPGTQESHKKIEANLYILTEQEGGRKKPFPDGYRPQLYLRTADVAAQISIHGANKLGMPGDNITANLDLHFPLPVAPGKLTIILFNNQCQQQNNFQIKGLRFALREGGKTIAAGVISKVIPEEKEAPKK</sequence>
<comment type="similarity">
    <text evidence="2 9">Belongs to the TRAFAC class translation factor GTPase superfamily. Classic translation factor GTPase family. EF-Tu/EF-1A subfamily.</text>
</comment>
<dbReference type="InterPro" id="IPR004160">
    <property type="entry name" value="Transl_elong_EFTu/EF1A_C"/>
</dbReference>
<dbReference type="STRING" id="312017.I7MGI2"/>
<dbReference type="Pfam" id="PF00009">
    <property type="entry name" value="GTP_EFTU"/>
    <property type="match status" value="1"/>
</dbReference>
<dbReference type="Gene3D" id="2.40.30.10">
    <property type="entry name" value="Translation factors"/>
    <property type="match status" value="2"/>
</dbReference>
<keyword evidence="8 9" id="KW-0342">GTP-binding</keyword>
<dbReference type="NCBIfam" id="TIGR00231">
    <property type="entry name" value="small_GTP"/>
    <property type="match status" value="1"/>
</dbReference>
<feature type="domain" description="Tr-type G" evidence="10">
    <location>
        <begin position="31"/>
        <end position="227"/>
    </location>
</feature>
<dbReference type="NCBIfam" id="NF009373">
    <property type="entry name" value="PRK12736.1"/>
    <property type="match status" value="1"/>
</dbReference>
<evidence type="ECO:0000313" key="11">
    <source>
        <dbReference type="EMBL" id="EAS01468.2"/>
    </source>
</evidence>
<keyword evidence="6" id="KW-0933">Apicoplast</keyword>
<dbReference type="InterPro" id="IPR027417">
    <property type="entry name" value="P-loop_NTPase"/>
</dbReference>
<dbReference type="SUPFAM" id="SSF52540">
    <property type="entry name" value="P-loop containing nucleoside triphosphate hydrolases"/>
    <property type="match status" value="1"/>
</dbReference>
<keyword evidence="3" id="KW-0934">Plastid</keyword>
<dbReference type="GeneID" id="7835984"/>
<dbReference type="AlphaFoldDB" id="I7MGI2"/>
<name>I7MGI2_TETTS</name>
<dbReference type="SUPFAM" id="SSF50447">
    <property type="entry name" value="Translation proteins"/>
    <property type="match status" value="1"/>
</dbReference>
<dbReference type="PANTHER" id="PTHR43721">
    <property type="entry name" value="ELONGATION FACTOR TU-RELATED"/>
    <property type="match status" value="1"/>
</dbReference>
<dbReference type="Pfam" id="PF03143">
    <property type="entry name" value="GTP_EFTU_D3"/>
    <property type="match status" value="1"/>
</dbReference>
<dbReference type="FunCoup" id="I7MGI2">
    <property type="interactions" value="369"/>
</dbReference>
<dbReference type="PRINTS" id="PR00315">
    <property type="entry name" value="ELONGATNFCT"/>
</dbReference>
<evidence type="ECO:0000256" key="2">
    <source>
        <dbReference type="ARBA" id="ARBA00007249"/>
    </source>
</evidence>
<dbReference type="FunFam" id="2.40.30.10:FF:000001">
    <property type="entry name" value="Elongation factor Tu"/>
    <property type="match status" value="1"/>
</dbReference>
<evidence type="ECO:0000256" key="5">
    <source>
        <dbReference type="ARBA" id="ARBA00022768"/>
    </source>
</evidence>
<dbReference type="InterPro" id="IPR009001">
    <property type="entry name" value="Transl_elong_EF1A/Init_IF2_C"/>
</dbReference>
<dbReference type="RefSeq" id="XP_001021714.2">
    <property type="nucleotide sequence ID" value="XM_001021714.3"/>
</dbReference>
<reference evidence="12" key="1">
    <citation type="journal article" date="2006" name="PLoS Biol.">
        <title>Macronuclear genome sequence of the ciliate Tetrahymena thermophila, a model eukaryote.</title>
        <authorList>
            <person name="Eisen J.A."/>
            <person name="Coyne R.S."/>
            <person name="Wu M."/>
            <person name="Wu D."/>
            <person name="Thiagarajan M."/>
            <person name="Wortman J.R."/>
            <person name="Badger J.H."/>
            <person name="Ren Q."/>
            <person name="Amedeo P."/>
            <person name="Jones K.M."/>
            <person name="Tallon L.J."/>
            <person name="Delcher A.L."/>
            <person name="Salzberg S.L."/>
            <person name="Silva J.C."/>
            <person name="Haas B.J."/>
            <person name="Majoros W.H."/>
            <person name="Farzad M."/>
            <person name="Carlton J.M."/>
            <person name="Smith R.K. Jr."/>
            <person name="Garg J."/>
            <person name="Pearlman R.E."/>
            <person name="Karrer K.M."/>
            <person name="Sun L."/>
            <person name="Manning G."/>
            <person name="Elde N.C."/>
            <person name="Turkewitz A.P."/>
            <person name="Asai D.J."/>
            <person name="Wilkes D.E."/>
            <person name="Wang Y."/>
            <person name="Cai H."/>
            <person name="Collins K."/>
            <person name="Stewart B.A."/>
            <person name="Lee S.R."/>
            <person name="Wilamowska K."/>
            <person name="Weinberg Z."/>
            <person name="Ruzzo W.L."/>
            <person name="Wloga D."/>
            <person name="Gaertig J."/>
            <person name="Frankel J."/>
            <person name="Tsao C.-C."/>
            <person name="Gorovsky M.A."/>
            <person name="Keeling P.J."/>
            <person name="Waller R.F."/>
            <person name="Patron N.J."/>
            <person name="Cherry J.M."/>
            <person name="Stover N.A."/>
            <person name="Krieger C.J."/>
            <person name="del Toro C."/>
            <person name="Ryder H.F."/>
            <person name="Williamson S.C."/>
            <person name="Barbeau R.A."/>
            <person name="Hamilton E.P."/>
            <person name="Orias E."/>
        </authorList>
    </citation>
    <scope>NUCLEOTIDE SEQUENCE [LARGE SCALE GENOMIC DNA]</scope>
    <source>
        <strain evidence="12">SB210</strain>
    </source>
</reference>
<evidence type="ECO:0000256" key="8">
    <source>
        <dbReference type="ARBA" id="ARBA00023134"/>
    </source>
</evidence>
<dbReference type="GO" id="GO:0003746">
    <property type="term" value="F:translation elongation factor activity"/>
    <property type="evidence" value="ECO:0007669"/>
    <property type="project" value="UniProtKB-UniRule"/>
</dbReference>
<dbReference type="PROSITE" id="PS00301">
    <property type="entry name" value="G_TR_1"/>
    <property type="match status" value="1"/>
</dbReference>
<organism evidence="11 12">
    <name type="scientific">Tetrahymena thermophila (strain SB210)</name>
    <dbReference type="NCBI Taxonomy" id="312017"/>
    <lineage>
        <taxon>Eukaryota</taxon>
        <taxon>Sar</taxon>
        <taxon>Alveolata</taxon>
        <taxon>Ciliophora</taxon>
        <taxon>Intramacronucleata</taxon>
        <taxon>Oligohymenophorea</taxon>
        <taxon>Hymenostomatida</taxon>
        <taxon>Tetrahymenina</taxon>
        <taxon>Tetrahymenidae</taxon>
        <taxon>Tetrahymena</taxon>
    </lineage>
</organism>
<dbReference type="Proteomes" id="UP000009168">
    <property type="component" value="Unassembled WGS sequence"/>
</dbReference>
<dbReference type="InterPro" id="IPR031157">
    <property type="entry name" value="G_TR_CS"/>
</dbReference>
<proteinExistence type="inferred from homology"/>
<evidence type="ECO:0000256" key="9">
    <source>
        <dbReference type="RuleBase" id="RU000325"/>
    </source>
</evidence>
<accession>I7MGI2</accession>
<dbReference type="GO" id="GO:0070125">
    <property type="term" value="P:mitochondrial translational elongation"/>
    <property type="evidence" value="ECO:0007669"/>
    <property type="project" value="TreeGrafter"/>
</dbReference>
<dbReference type="NCBIfam" id="NF000766">
    <property type="entry name" value="PRK00049.1"/>
    <property type="match status" value="1"/>
</dbReference>
<dbReference type="OrthoDB" id="2067at2759"/>
<dbReference type="InParanoid" id="I7MGI2"/>
<dbReference type="GO" id="GO:0005739">
    <property type="term" value="C:mitochondrion"/>
    <property type="evidence" value="ECO:0007669"/>
    <property type="project" value="TreeGrafter"/>
</dbReference>
<dbReference type="KEGG" id="tet:TTHERM_00151810"/>
<evidence type="ECO:0000256" key="1">
    <source>
        <dbReference type="ARBA" id="ARBA00004467"/>
    </source>
</evidence>
<dbReference type="InterPro" id="IPR000795">
    <property type="entry name" value="T_Tr_GTP-bd_dom"/>
</dbReference>
<dbReference type="CDD" id="cd03697">
    <property type="entry name" value="EFTU_II"/>
    <property type="match status" value="1"/>
</dbReference>
<dbReference type="PANTHER" id="PTHR43721:SF22">
    <property type="entry name" value="ELONGATION FACTOR TU, MITOCHONDRIAL"/>
    <property type="match status" value="1"/>
</dbReference>
<evidence type="ECO:0000259" key="10">
    <source>
        <dbReference type="PROSITE" id="PS51722"/>
    </source>
</evidence>
<dbReference type="PROSITE" id="PS51722">
    <property type="entry name" value="G_TR_2"/>
    <property type="match status" value="1"/>
</dbReference>
<dbReference type="InterPro" id="IPR041709">
    <property type="entry name" value="EF-Tu_GTP-bd"/>
</dbReference>
<dbReference type="InterPro" id="IPR033720">
    <property type="entry name" value="EFTU_2"/>
</dbReference>
<dbReference type="Pfam" id="PF03144">
    <property type="entry name" value="GTP_EFTU_D2"/>
    <property type="match status" value="1"/>
</dbReference>
<keyword evidence="7" id="KW-0648">Protein biosynthesis</keyword>
<comment type="function">
    <text evidence="9">This protein promotes the GTP-dependent binding of aminoacyl-tRNA to the A-site of ribosomes during protein biosynthesis.</text>
</comment>
<evidence type="ECO:0000256" key="4">
    <source>
        <dbReference type="ARBA" id="ARBA00022741"/>
    </source>
</evidence>
<dbReference type="CDD" id="cd01884">
    <property type="entry name" value="EF_Tu"/>
    <property type="match status" value="1"/>
</dbReference>
<evidence type="ECO:0000256" key="7">
    <source>
        <dbReference type="ARBA" id="ARBA00022917"/>
    </source>
</evidence>
<evidence type="ECO:0000313" key="12">
    <source>
        <dbReference type="Proteomes" id="UP000009168"/>
    </source>
</evidence>
<comment type="subcellular location">
    <subcellularLocation>
        <location evidence="1">Plastid</location>
        <location evidence="1">Apicoplast</location>
    </subcellularLocation>
</comment>
<evidence type="ECO:0000256" key="3">
    <source>
        <dbReference type="ARBA" id="ARBA00022640"/>
    </source>
</evidence>
<dbReference type="GO" id="GO:0005525">
    <property type="term" value="F:GTP binding"/>
    <property type="evidence" value="ECO:0007669"/>
    <property type="project" value="UniProtKB-UniRule"/>
</dbReference>
<dbReference type="InterPro" id="IPR005225">
    <property type="entry name" value="Small_GTP-bd"/>
</dbReference>
<dbReference type="SUPFAM" id="SSF50465">
    <property type="entry name" value="EF-Tu/eEF-1alpha/eIF2-gamma C-terminal domain"/>
    <property type="match status" value="1"/>
</dbReference>
<dbReference type="FunFam" id="3.40.50.300:FF:000003">
    <property type="entry name" value="Elongation factor Tu"/>
    <property type="match status" value="1"/>
</dbReference>
<dbReference type="EMBL" id="GG662603">
    <property type="protein sequence ID" value="EAS01468.2"/>
    <property type="molecule type" value="Genomic_DNA"/>
</dbReference>
<dbReference type="Gene3D" id="3.40.50.300">
    <property type="entry name" value="P-loop containing nucleotide triphosphate hydrolases"/>
    <property type="match status" value="1"/>
</dbReference>
<keyword evidence="12" id="KW-1185">Reference proteome</keyword>
<dbReference type="InterPro" id="IPR009000">
    <property type="entry name" value="Transl_B-barrel_sf"/>
</dbReference>
<dbReference type="InterPro" id="IPR004541">
    <property type="entry name" value="Transl_elong_EFTu/EF1A_bac/org"/>
</dbReference>
<dbReference type="InterPro" id="IPR004161">
    <property type="entry name" value="EFTu-like_2"/>
</dbReference>
<keyword evidence="4 9" id="KW-0547">Nucleotide-binding</keyword>
<dbReference type="InterPro" id="IPR050055">
    <property type="entry name" value="EF-Tu_GTPase"/>
</dbReference>